<proteinExistence type="predicted"/>
<sequence>MAGLVGYASSDEDEEVEQPQQIQPVGKKPSPEAAAAPEPLPPIDGSAPSMKKLTSLKARNDPSEQAQVPKDAPSTEDKGKVTIGPILQNDTPLGPSLPQVGDSYPEPENDALDEAPGSPYSANRAALHDLTLPSIPNMDIPPSPPGSPTETTNKKFEQFIHLKKKGVHFNAKLETSVALKNPSLVDKLMAFVDIDEKSQYDTTLPADLWNPKGFPDWAYRDSLKKSQDKIARERESEKGSGTRTAVDFVPAVGLGTGNSSAGLVSRSEKREGGW</sequence>
<feature type="region of interest" description="Disordered" evidence="1">
    <location>
        <begin position="252"/>
        <end position="274"/>
    </location>
</feature>
<dbReference type="GO" id="GO:0005634">
    <property type="term" value="C:nucleus"/>
    <property type="evidence" value="ECO:0007669"/>
    <property type="project" value="TreeGrafter"/>
</dbReference>
<dbReference type="Pfam" id="PF07818">
    <property type="entry name" value="HCNGP"/>
    <property type="match status" value="1"/>
</dbReference>
<comment type="caution">
    <text evidence="2">The sequence shown here is derived from an EMBL/GenBank/DDBJ whole genome shotgun (WGS) entry which is preliminary data.</text>
</comment>
<dbReference type="PANTHER" id="PTHR13464:SF0">
    <property type="entry name" value="SAP30-BINDING PROTEIN"/>
    <property type="match status" value="1"/>
</dbReference>
<accession>A0A9N9Z5W3</accession>
<reference evidence="3" key="1">
    <citation type="submission" date="2019-06" db="EMBL/GenBank/DDBJ databases">
        <authorList>
            <person name="Broberg M."/>
        </authorList>
    </citation>
    <scope>NUCLEOTIDE SEQUENCE [LARGE SCALE GENOMIC DNA]</scope>
</reference>
<evidence type="ECO:0000313" key="2">
    <source>
        <dbReference type="EMBL" id="CAH0049907.1"/>
    </source>
</evidence>
<dbReference type="PANTHER" id="PTHR13464">
    <property type="entry name" value="TRANSCRIPTIONAL REGULATOR PROTEIN HCNGP"/>
    <property type="match status" value="1"/>
</dbReference>
<dbReference type="EMBL" id="CABFOC020000035">
    <property type="protein sequence ID" value="CAH0049907.1"/>
    <property type="molecule type" value="Genomic_DNA"/>
</dbReference>
<name>A0A9N9Z5W3_9HYPO</name>
<dbReference type="AlphaFoldDB" id="A0A9N9Z5W3"/>
<gene>
    <name evidence="2" type="ORF">CSOL1703_00001869</name>
</gene>
<feature type="compositionally biased region" description="Low complexity" evidence="1">
    <location>
        <begin position="18"/>
        <end position="37"/>
    </location>
</feature>
<keyword evidence="3" id="KW-1185">Reference proteome</keyword>
<dbReference type="GO" id="GO:0006355">
    <property type="term" value="P:regulation of DNA-templated transcription"/>
    <property type="evidence" value="ECO:0007669"/>
    <property type="project" value="InterPro"/>
</dbReference>
<feature type="region of interest" description="Disordered" evidence="1">
    <location>
        <begin position="1"/>
        <end position="152"/>
    </location>
</feature>
<evidence type="ECO:0000313" key="3">
    <source>
        <dbReference type="Proteomes" id="UP000775872"/>
    </source>
</evidence>
<dbReference type="InterPro" id="IPR012479">
    <property type="entry name" value="SAP30BP"/>
</dbReference>
<dbReference type="OrthoDB" id="1714508at2759"/>
<organism evidence="2 3">
    <name type="scientific">Clonostachys solani</name>
    <dbReference type="NCBI Taxonomy" id="160281"/>
    <lineage>
        <taxon>Eukaryota</taxon>
        <taxon>Fungi</taxon>
        <taxon>Dikarya</taxon>
        <taxon>Ascomycota</taxon>
        <taxon>Pezizomycotina</taxon>
        <taxon>Sordariomycetes</taxon>
        <taxon>Hypocreomycetidae</taxon>
        <taxon>Hypocreales</taxon>
        <taxon>Bionectriaceae</taxon>
        <taxon>Clonostachys</taxon>
    </lineage>
</organism>
<evidence type="ECO:0000256" key="1">
    <source>
        <dbReference type="SAM" id="MobiDB-lite"/>
    </source>
</evidence>
<protein>
    <recommendedName>
        <fullName evidence="4">HCNGP-domain-containing protein</fullName>
    </recommendedName>
</protein>
<reference evidence="2 3" key="2">
    <citation type="submission" date="2021-10" db="EMBL/GenBank/DDBJ databases">
        <authorList>
            <person name="Piombo E."/>
        </authorList>
    </citation>
    <scope>NUCLEOTIDE SEQUENCE [LARGE SCALE GENOMIC DNA]</scope>
</reference>
<evidence type="ECO:0008006" key="4">
    <source>
        <dbReference type="Google" id="ProtNLM"/>
    </source>
</evidence>
<dbReference type="Proteomes" id="UP000775872">
    <property type="component" value="Unassembled WGS sequence"/>
</dbReference>